<dbReference type="EMBL" id="JBHSMR010000013">
    <property type="protein sequence ID" value="MFC5478669.1"/>
    <property type="molecule type" value="Genomic_DNA"/>
</dbReference>
<dbReference type="PANTHER" id="PTHR43514:SF10">
    <property type="entry name" value="MOLYBDENUM IMPORT ATP-BINDING PROTEIN MODC 2"/>
    <property type="match status" value="1"/>
</dbReference>
<dbReference type="InterPro" id="IPR003439">
    <property type="entry name" value="ABC_transporter-like_ATP-bd"/>
</dbReference>
<keyword evidence="5" id="KW-0547">Nucleotide-binding</keyword>
<dbReference type="Pfam" id="PF00005">
    <property type="entry name" value="ABC_tran"/>
    <property type="match status" value="1"/>
</dbReference>
<evidence type="ECO:0000256" key="9">
    <source>
        <dbReference type="PROSITE-ProRule" id="PRU01213"/>
    </source>
</evidence>
<evidence type="ECO:0000259" key="11">
    <source>
        <dbReference type="PROSITE" id="PS51866"/>
    </source>
</evidence>
<keyword evidence="13" id="KW-1185">Reference proteome</keyword>
<dbReference type="NCBIfam" id="TIGR02142">
    <property type="entry name" value="modC_ABC"/>
    <property type="match status" value="1"/>
</dbReference>
<accession>A0ABW0MKH7</accession>
<keyword evidence="2" id="KW-1003">Cell membrane</keyword>
<feature type="domain" description="ABC transporter" evidence="10">
    <location>
        <begin position="2"/>
        <end position="236"/>
    </location>
</feature>
<evidence type="ECO:0000313" key="12">
    <source>
        <dbReference type="EMBL" id="MFC5478669.1"/>
    </source>
</evidence>
<evidence type="ECO:0000313" key="13">
    <source>
        <dbReference type="Proteomes" id="UP001596101"/>
    </source>
</evidence>
<dbReference type="PROSITE" id="PS00211">
    <property type="entry name" value="ABC_TRANSPORTER_1"/>
    <property type="match status" value="1"/>
</dbReference>
<proteinExistence type="predicted"/>
<sequence>MTDALTVRLALPRADFILDVDLRLPASGITVLFGRSGSGKTSILRSVAGLEKGSAARIVVGGEVWQDDAMGVFLPTHRRALGYVFQEASLFAHLDVQGNLDYGRRRTRAPGAQQRLGEVVELLGIGHLLGRKAGQLSGGERQRVAIARALATMPRLLLLDEPLAALDAARRQDILPWLEKLHAELKLPMLYVTHSADELARLADHVVVLEQGRVKAAGPVDAVLAAIDAPAVVGDEAGALVHGVIAERSEQWHLARVDFDHGSFWLRDGGLALGTPVRLRVLARDVSLANREPLGTSIQNHFACVVESIAADTHPSQVLVRVSCGRTALVGRITRRALAELGLEAGSPAWVQVKSVALLS</sequence>
<dbReference type="InterPro" id="IPR011868">
    <property type="entry name" value="ModC_ABC_ATP-bd"/>
</dbReference>
<dbReference type="InterPro" id="IPR027417">
    <property type="entry name" value="P-loop_NTPase"/>
</dbReference>
<dbReference type="SUPFAM" id="SSF52540">
    <property type="entry name" value="P-loop containing nucleoside triphosphate hydrolases"/>
    <property type="match status" value="1"/>
</dbReference>
<dbReference type="PANTHER" id="PTHR43514">
    <property type="entry name" value="ABC TRANSPORTER I FAMILY MEMBER 10"/>
    <property type="match status" value="1"/>
</dbReference>
<evidence type="ECO:0000256" key="3">
    <source>
        <dbReference type="ARBA" id="ARBA00022505"/>
    </source>
</evidence>
<organism evidence="12 13">
    <name type="scientific">Massilia suwonensis</name>
    <dbReference type="NCBI Taxonomy" id="648895"/>
    <lineage>
        <taxon>Bacteria</taxon>
        <taxon>Pseudomonadati</taxon>
        <taxon>Pseudomonadota</taxon>
        <taxon>Betaproteobacteria</taxon>
        <taxon>Burkholderiales</taxon>
        <taxon>Oxalobacteraceae</taxon>
        <taxon>Telluria group</taxon>
        <taxon>Massilia</taxon>
    </lineage>
</organism>
<keyword evidence="7" id="KW-1278">Translocase</keyword>
<evidence type="ECO:0000256" key="7">
    <source>
        <dbReference type="ARBA" id="ARBA00022967"/>
    </source>
</evidence>
<dbReference type="RefSeq" id="WP_379754776.1">
    <property type="nucleotide sequence ID" value="NZ_JBHSMR010000013.1"/>
</dbReference>
<feature type="domain" description="Mop" evidence="11">
    <location>
        <begin position="295"/>
        <end position="360"/>
    </location>
</feature>
<dbReference type="Pfam" id="PF03459">
    <property type="entry name" value="TOBE"/>
    <property type="match status" value="1"/>
</dbReference>
<dbReference type="SUPFAM" id="SSF50331">
    <property type="entry name" value="MOP-like"/>
    <property type="match status" value="1"/>
</dbReference>
<evidence type="ECO:0000256" key="2">
    <source>
        <dbReference type="ARBA" id="ARBA00022475"/>
    </source>
</evidence>
<reference evidence="13" key="1">
    <citation type="journal article" date="2019" name="Int. J. Syst. Evol. Microbiol.">
        <title>The Global Catalogue of Microorganisms (GCM) 10K type strain sequencing project: providing services to taxonomists for standard genome sequencing and annotation.</title>
        <authorList>
            <consortium name="The Broad Institute Genomics Platform"/>
            <consortium name="The Broad Institute Genome Sequencing Center for Infectious Disease"/>
            <person name="Wu L."/>
            <person name="Ma J."/>
        </authorList>
    </citation>
    <scope>NUCLEOTIDE SEQUENCE [LARGE SCALE GENOMIC DNA]</scope>
    <source>
        <strain evidence="13">CCUG 43111</strain>
    </source>
</reference>
<dbReference type="GO" id="GO:0005524">
    <property type="term" value="F:ATP binding"/>
    <property type="evidence" value="ECO:0007669"/>
    <property type="project" value="UniProtKB-KW"/>
</dbReference>
<dbReference type="InterPro" id="IPR004606">
    <property type="entry name" value="Mop_domain"/>
</dbReference>
<evidence type="ECO:0000256" key="4">
    <source>
        <dbReference type="ARBA" id="ARBA00022519"/>
    </source>
</evidence>
<dbReference type="SMART" id="SM00382">
    <property type="entry name" value="AAA"/>
    <property type="match status" value="1"/>
</dbReference>
<dbReference type="InterPro" id="IPR008995">
    <property type="entry name" value="Mo/tungstate-bd_C_term_dom"/>
</dbReference>
<evidence type="ECO:0000256" key="8">
    <source>
        <dbReference type="ARBA" id="ARBA00023136"/>
    </source>
</evidence>
<dbReference type="InterPro" id="IPR050334">
    <property type="entry name" value="Molybdenum_import_ModC"/>
</dbReference>
<dbReference type="Gene3D" id="2.40.50.100">
    <property type="match status" value="1"/>
</dbReference>
<dbReference type="PROSITE" id="PS51866">
    <property type="entry name" value="MOP"/>
    <property type="match status" value="1"/>
</dbReference>
<dbReference type="InterPro" id="IPR005116">
    <property type="entry name" value="Transp-assoc_OB_typ1"/>
</dbReference>
<evidence type="ECO:0000259" key="10">
    <source>
        <dbReference type="PROSITE" id="PS50893"/>
    </source>
</evidence>
<name>A0ABW0MKH7_9BURK</name>
<keyword evidence="1" id="KW-0813">Transport</keyword>
<evidence type="ECO:0000256" key="1">
    <source>
        <dbReference type="ARBA" id="ARBA00022448"/>
    </source>
</evidence>
<dbReference type="Proteomes" id="UP001596101">
    <property type="component" value="Unassembled WGS sequence"/>
</dbReference>
<dbReference type="Gene3D" id="3.40.50.300">
    <property type="entry name" value="P-loop containing nucleotide triphosphate hydrolases"/>
    <property type="match status" value="1"/>
</dbReference>
<dbReference type="InterPro" id="IPR003593">
    <property type="entry name" value="AAA+_ATPase"/>
</dbReference>
<keyword evidence="6 12" id="KW-0067">ATP-binding</keyword>
<dbReference type="PROSITE" id="PS50893">
    <property type="entry name" value="ABC_TRANSPORTER_2"/>
    <property type="match status" value="1"/>
</dbReference>
<keyword evidence="4" id="KW-0997">Cell inner membrane</keyword>
<keyword evidence="3 9" id="KW-0500">Molybdenum</keyword>
<evidence type="ECO:0000256" key="6">
    <source>
        <dbReference type="ARBA" id="ARBA00022840"/>
    </source>
</evidence>
<keyword evidence="8" id="KW-0472">Membrane</keyword>
<gene>
    <name evidence="12" type="primary">modC</name>
    <name evidence="12" type="ORF">ACFPQ5_10740</name>
</gene>
<comment type="caution">
    <text evidence="12">The sequence shown here is derived from an EMBL/GenBank/DDBJ whole genome shotgun (WGS) entry which is preliminary data.</text>
</comment>
<evidence type="ECO:0000256" key="5">
    <source>
        <dbReference type="ARBA" id="ARBA00022741"/>
    </source>
</evidence>
<protein>
    <submittedName>
        <fullName evidence="12">Molybdenum ABC transporter ATP-binding protein</fullName>
    </submittedName>
</protein>
<dbReference type="InterPro" id="IPR017871">
    <property type="entry name" value="ABC_transporter-like_CS"/>
</dbReference>